<organism evidence="3 4">
    <name type="scientific">Agromyces larvae</name>
    <dbReference type="NCBI Taxonomy" id="2929802"/>
    <lineage>
        <taxon>Bacteria</taxon>
        <taxon>Bacillati</taxon>
        <taxon>Actinomycetota</taxon>
        <taxon>Actinomycetes</taxon>
        <taxon>Micrococcales</taxon>
        <taxon>Microbacteriaceae</taxon>
        <taxon>Agromyces</taxon>
    </lineage>
</organism>
<proteinExistence type="predicted"/>
<dbReference type="Pfam" id="PF17648">
    <property type="entry name" value="Luciferase"/>
    <property type="match status" value="1"/>
</dbReference>
<keyword evidence="4" id="KW-1185">Reference proteome</keyword>
<dbReference type="PANTHER" id="PTHR38695">
    <property type="entry name" value="AMINO ACID PERMEASE_ SLC12A DOMAIN-CONTAINING PROTEIN"/>
    <property type="match status" value="1"/>
</dbReference>
<dbReference type="EMBL" id="CP094528">
    <property type="protein sequence ID" value="UOE46122.1"/>
    <property type="molecule type" value="Genomic_DNA"/>
</dbReference>
<feature type="region of interest" description="Disordered" evidence="1">
    <location>
        <begin position="1"/>
        <end position="29"/>
    </location>
</feature>
<evidence type="ECO:0000313" key="4">
    <source>
        <dbReference type="Proteomes" id="UP000832097"/>
    </source>
</evidence>
<sequence length="159" mass="17177">MHRLSPMPMRAGAAPTVSDEGPQRQLDQQSPPEIWGRLVHDALALPGVVEGHSAVSPVGSRAFLLADLVEAPSPERSLAPPEDRLEPAHVHGVGDTSLHLVLPPRRGTEIVAAGWGIPHAYGDYGTEWFVYGPRNERELAFVLELIREALDFARVGTSG</sequence>
<dbReference type="InterPro" id="IPR040841">
    <property type="entry name" value="Luciferase_dom"/>
</dbReference>
<dbReference type="RefSeq" id="WP_243559054.1">
    <property type="nucleotide sequence ID" value="NZ_CP094528.1"/>
</dbReference>
<accession>A0ABY4C3R8</accession>
<protein>
    <submittedName>
        <fullName evidence="3">DUF5519 family protein</fullName>
    </submittedName>
</protein>
<dbReference type="Proteomes" id="UP000832097">
    <property type="component" value="Chromosome"/>
</dbReference>
<feature type="domain" description="Luciferase" evidence="2">
    <location>
        <begin position="86"/>
        <end position="149"/>
    </location>
</feature>
<dbReference type="InterPro" id="IPR048273">
    <property type="entry name" value="Luciferase"/>
</dbReference>
<dbReference type="PANTHER" id="PTHR38695:SF1">
    <property type="entry name" value="AMINO ACID PERMEASE_ SLC12A DOMAIN-CONTAINING PROTEIN"/>
    <property type="match status" value="1"/>
</dbReference>
<evidence type="ECO:0000313" key="3">
    <source>
        <dbReference type="EMBL" id="UOE46122.1"/>
    </source>
</evidence>
<name>A0ABY4C3R8_9MICO</name>
<gene>
    <name evidence="3" type="ORF">MTO99_10155</name>
</gene>
<reference evidence="3 4" key="1">
    <citation type="submission" date="2022-03" db="EMBL/GenBank/DDBJ databases">
        <title>Mucilaginibacter sp. isolated from the gut of Protaetia brevitarsis seulensis larvae.</title>
        <authorList>
            <person name="Won M."/>
            <person name="Kim S.-J."/>
            <person name="Kwon S.-W."/>
        </authorList>
    </citation>
    <scope>NUCLEOTIDE SEQUENCE [LARGE SCALE GENOMIC DNA]</scope>
    <source>
        <strain evidence="3 4">CFWR-12</strain>
    </source>
</reference>
<evidence type="ECO:0000256" key="1">
    <source>
        <dbReference type="SAM" id="MobiDB-lite"/>
    </source>
</evidence>
<evidence type="ECO:0000259" key="2">
    <source>
        <dbReference type="Pfam" id="PF17648"/>
    </source>
</evidence>